<dbReference type="InterPro" id="IPR002881">
    <property type="entry name" value="DUF58"/>
</dbReference>
<dbReference type="Proteomes" id="UP001597079">
    <property type="component" value="Unassembled WGS sequence"/>
</dbReference>
<comment type="caution">
    <text evidence="4">The sequence shown here is derived from an EMBL/GenBank/DDBJ whole genome shotgun (WGS) entry which is preliminary data.</text>
</comment>
<reference evidence="5" key="1">
    <citation type="journal article" date="2019" name="Int. J. Syst. Evol. Microbiol.">
        <title>The Global Catalogue of Microorganisms (GCM) 10K type strain sequencing project: providing services to taxonomists for standard genome sequencing and annotation.</title>
        <authorList>
            <consortium name="The Broad Institute Genomics Platform"/>
            <consortium name="The Broad Institute Genome Sequencing Center for Infectious Disease"/>
            <person name="Wu L."/>
            <person name="Ma J."/>
        </authorList>
    </citation>
    <scope>NUCLEOTIDE SEQUENCE [LARGE SCALE GENOMIC DNA]</scope>
    <source>
        <strain evidence="5">CGMCC 1.12286</strain>
    </source>
</reference>
<dbReference type="PANTHER" id="PTHR34351">
    <property type="entry name" value="SLR1927 PROTEIN-RELATED"/>
    <property type="match status" value="1"/>
</dbReference>
<feature type="domain" description="DUF58" evidence="3">
    <location>
        <begin position="200"/>
        <end position="346"/>
    </location>
</feature>
<keyword evidence="5" id="KW-1185">Reference proteome</keyword>
<dbReference type="EMBL" id="JBHUCX010000009">
    <property type="protein sequence ID" value="MFD1673651.1"/>
    <property type="molecule type" value="Genomic_DNA"/>
</dbReference>
<accession>A0ABW4JBH1</accession>
<keyword evidence="2" id="KW-0472">Membrane</keyword>
<feature type="compositionally biased region" description="Basic and acidic residues" evidence="1">
    <location>
        <begin position="176"/>
        <end position="193"/>
    </location>
</feature>
<keyword evidence="2" id="KW-1133">Transmembrane helix</keyword>
<feature type="region of interest" description="Disordered" evidence="1">
    <location>
        <begin position="175"/>
        <end position="196"/>
    </location>
</feature>
<protein>
    <submittedName>
        <fullName evidence="4">DUF58 domain-containing protein</fullName>
    </submittedName>
</protein>
<dbReference type="PANTHER" id="PTHR34351:SF2">
    <property type="entry name" value="DUF58 DOMAIN-CONTAINING PROTEIN"/>
    <property type="match status" value="1"/>
</dbReference>
<evidence type="ECO:0000259" key="3">
    <source>
        <dbReference type="Pfam" id="PF01882"/>
    </source>
</evidence>
<dbReference type="RefSeq" id="WP_377941141.1">
    <property type="nucleotide sequence ID" value="NZ_JBHUCX010000009.1"/>
</dbReference>
<proteinExistence type="predicted"/>
<gene>
    <name evidence="4" type="ORF">ACFSB2_02865</name>
</gene>
<dbReference type="Pfam" id="PF01882">
    <property type="entry name" value="DUF58"/>
    <property type="match status" value="1"/>
</dbReference>
<keyword evidence="2" id="KW-0812">Transmembrane</keyword>
<evidence type="ECO:0000313" key="4">
    <source>
        <dbReference type="EMBL" id="MFD1673651.1"/>
    </source>
</evidence>
<organism evidence="4 5">
    <name type="scientific">Alicyclobacillus fodiniaquatilis</name>
    <dbReference type="NCBI Taxonomy" id="1661150"/>
    <lineage>
        <taxon>Bacteria</taxon>
        <taxon>Bacillati</taxon>
        <taxon>Bacillota</taxon>
        <taxon>Bacilli</taxon>
        <taxon>Bacillales</taxon>
        <taxon>Alicyclobacillaceae</taxon>
        <taxon>Alicyclobacillus</taxon>
    </lineage>
</organism>
<name>A0ABW4JBH1_9BACL</name>
<sequence length="412" mass="46090">MRWRAVAAALVTILLVGGLFVFGEVTGGFFAWFLFYFSIVLVIYEWLTLFVSLSGIQVKRELSAQRLAAGQSLTVRVSLRRRNIWPMFWVRIHEGLPQRWILQTTGLDRIHVPLWKSRIDYTYTVKNLPRGVYQLNGTTVETGDLLGLLRVQKAIRQGNHLIVYPRIAPVRGWTGHHPDEYGEHQPSHRRSEESSNVIGVRAYVPGDRLNRIHWPVTARTGQLQAKEFEMHVTSEFKFVPDSTVFSYGEGNQSAEKFDLAMTITASLLRHAYDNNRKFGMALTTSPHVVYPTGTDVALLNGCMESLAALQPVSRQDMVPILRQLGAESTRGTVFVIVSPRVDKEVAVVVTALSHLGGVQYFVPFTGARLTDADLQGVKLLQSAGAQVHLIRKSDQLSFLYRGGVIGATNSPH</sequence>
<evidence type="ECO:0000256" key="2">
    <source>
        <dbReference type="SAM" id="Phobius"/>
    </source>
</evidence>
<evidence type="ECO:0000313" key="5">
    <source>
        <dbReference type="Proteomes" id="UP001597079"/>
    </source>
</evidence>
<feature type="transmembrane region" description="Helical" evidence="2">
    <location>
        <begin position="33"/>
        <end position="56"/>
    </location>
</feature>
<evidence type="ECO:0000256" key="1">
    <source>
        <dbReference type="SAM" id="MobiDB-lite"/>
    </source>
</evidence>